<dbReference type="AlphaFoldDB" id="A0A6P5PQ29"/>
<evidence type="ECO:0000256" key="14">
    <source>
        <dbReference type="SAM" id="SignalP"/>
    </source>
</evidence>
<evidence type="ECO:0000256" key="7">
    <source>
        <dbReference type="ARBA" id="ARBA00022858"/>
    </source>
</evidence>
<dbReference type="InterPro" id="IPR030480">
    <property type="entry name" value="Natr_peptide_CS"/>
</dbReference>
<dbReference type="GeneID" id="110293715"/>
<dbReference type="GO" id="GO:0005737">
    <property type="term" value="C:cytoplasm"/>
    <property type="evidence" value="ECO:0007669"/>
    <property type="project" value="TreeGrafter"/>
</dbReference>
<dbReference type="GO" id="GO:0019934">
    <property type="term" value="P:cGMP-mediated signaling"/>
    <property type="evidence" value="ECO:0007669"/>
    <property type="project" value="TreeGrafter"/>
</dbReference>
<gene>
    <name evidence="16" type="primary">Nppb</name>
</gene>
<dbReference type="InterPro" id="IPR002408">
    <property type="entry name" value="Natriuretic_peptide_brain"/>
</dbReference>
<dbReference type="InterPro" id="IPR050787">
    <property type="entry name" value="Natriuretic_peptide"/>
</dbReference>
<dbReference type="GO" id="GO:0014898">
    <property type="term" value="P:cardiac muscle hypertrophy in response to stress"/>
    <property type="evidence" value="ECO:0007669"/>
    <property type="project" value="Ensembl"/>
</dbReference>
<dbReference type="GO" id="GO:0005179">
    <property type="term" value="F:hormone activity"/>
    <property type="evidence" value="ECO:0007669"/>
    <property type="project" value="UniProtKB-KW"/>
</dbReference>
<evidence type="ECO:0000256" key="11">
    <source>
        <dbReference type="ARBA" id="ARBA00032369"/>
    </source>
</evidence>
<keyword evidence="4" id="KW-0964">Secreted</keyword>
<evidence type="ECO:0000256" key="5">
    <source>
        <dbReference type="ARBA" id="ARBA00022702"/>
    </source>
</evidence>
<dbReference type="GO" id="GO:0031667">
    <property type="term" value="P:response to nutrient levels"/>
    <property type="evidence" value="ECO:0007669"/>
    <property type="project" value="Ensembl"/>
</dbReference>
<keyword evidence="15" id="KW-1185">Reference proteome</keyword>
<feature type="compositionally biased region" description="Polar residues" evidence="13">
    <location>
        <begin position="77"/>
        <end position="90"/>
    </location>
</feature>
<evidence type="ECO:0000256" key="1">
    <source>
        <dbReference type="ARBA" id="ARBA00004613"/>
    </source>
</evidence>
<evidence type="ECO:0000256" key="2">
    <source>
        <dbReference type="ARBA" id="ARBA00009041"/>
    </source>
</evidence>
<sequence length="121" mass="13632">MDLLKVLSQMILFLLFLYLSPLGGHSHPLGSPSQSPEQFKMQKLLELIRGKSEEMAQRQLSKDQGLTKEHPKRVLRSQGSTLRVQQRPQNSKVTHISSCFGHKIDRIGSVSRLGCNALKLL</sequence>
<evidence type="ECO:0000256" key="12">
    <source>
        <dbReference type="RuleBase" id="RU003686"/>
    </source>
</evidence>
<evidence type="ECO:0000256" key="10">
    <source>
        <dbReference type="ARBA" id="ARBA00032322"/>
    </source>
</evidence>
<dbReference type="PANTHER" id="PTHR14066:SF10">
    <property type="entry name" value="NATRIURETIC PEPTIDES B"/>
    <property type="match status" value="1"/>
</dbReference>
<accession>A0A6P5PQ29</accession>
<dbReference type="RefSeq" id="XP_021017238.1">
    <property type="nucleotide sequence ID" value="XM_021161579.2"/>
</dbReference>
<comment type="similarity">
    <text evidence="2 12">Belongs to the natriuretic peptide family.</text>
</comment>
<evidence type="ECO:0000313" key="15">
    <source>
        <dbReference type="Proteomes" id="UP000515126"/>
    </source>
</evidence>
<dbReference type="GO" id="GO:0001935">
    <property type="term" value="P:endothelial cell proliferation"/>
    <property type="evidence" value="ECO:0007669"/>
    <property type="project" value="Ensembl"/>
</dbReference>
<dbReference type="GO" id="GO:0070482">
    <property type="term" value="P:response to oxygen levels"/>
    <property type="evidence" value="ECO:0007669"/>
    <property type="project" value="Ensembl"/>
</dbReference>
<evidence type="ECO:0000256" key="3">
    <source>
        <dbReference type="ARBA" id="ARBA00020075"/>
    </source>
</evidence>
<evidence type="ECO:0000313" key="16">
    <source>
        <dbReference type="RefSeq" id="XP_021017238.1"/>
    </source>
</evidence>
<evidence type="ECO:0000256" key="6">
    <source>
        <dbReference type="ARBA" id="ARBA00022729"/>
    </source>
</evidence>
<dbReference type="PRINTS" id="PR00712">
    <property type="entry name" value="BNATPEPTIDE"/>
</dbReference>
<evidence type="ECO:0000256" key="13">
    <source>
        <dbReference type="SAM" id="MobiDB-lite"/>
    </source>
</evidence>
<dbReference type="PROSITE" id="PS00263">
    <property type="entry name" value="NATRIURETIC_PEPTIDE"/>
    <property type="match status" value="1"/>
</dbReference>
<dbReference type="GO" id="GO:0005615">
    <property type="term" value="C:extracellular space"/>
    <property type="evidence" value="ECO:0007669"/>
    <property type="project" value="TreeGrafter"/>
</dbReference>
<keyword evidence="7 12" id="KW-0838">Vasoactive</keyword>
<dbReference type="InterPro" id="IPR000663">
    <property type="entry name" value="Natr_peptide"/>
</dbReference>
<dbReference type="Pfam" id="PF00212">
    <property type="entry name" value="ANP"/>
    <property type="match status" value="1"/>
</dbReference>
<dbReference type="GO" id="GO:0007168">
    <property type="term" value="P:receptor guanylyl cyclase signaling pathway"/>
    <property type="evidence" value="ECO:0007669"/>
    <property type="project" value="TreeGrafter"/>
</dbReference>
<dbReference type="Proteomes" id="UP000515126">
    <property type="component" value="Chromosome 4"/>
</dbReference>
<keyword evidence="6 14" id="KW-0732">Signal</keyword>
<feature type="region of interest" description="Disordered" evidence="13">
    <location>
        <begin position="55"/>
        <end position="90"/>
    </location>
</feature>
<organism evidence="15 16">
    <name type="scientific">Mus caroli</name>
    <name type="common">Ryukyu mouse</name>
    <name type="synonym">Ricefield mouse</name>
    <dbReference type="NCBI Taxonomy" id="10089"/>
    <lineage>
        <taxon>Eukaryota</taxon>
        <taxon>Metazoa</taxon>
        <taxon>Chordata</taxon>
        <taxon>Craniata</taxon>
        <taxon>Vertebrata</taxon>
        <taxon>Euteleostomi</taxon>
        <taxon>Mammalia</taxon>
        <taxon>Eutheria</taxon>
        <taxon>Euarchontoglires</taxon>
        <taxon>Glires</taxon>
        <taxon>Rodentia</taxon>
        <taxon>Myomorpha</taxon>
        <taxon>Muroidea</taxon>
        <taxon>Muridae</taxon>
        <taxon>Murinae</taxon>
        <taxon>Mus</taxon>
        <taxon>Mus</taxon>
    </lineage>
</organism>
<dbReference type="GO" id="GO:0051427">
    <property type="term" value="F:hormone receptor binding"/>
    <property type="evidence" value="ECO:0007669"/>
    <property type="project" value="TreeGrafter"/>
</dbReference>
<dbReference type="SMART" id="SM00183">
    <property type="entry name" value="NAT_PEP"/>
    <property type="match status" value="1"/>
</dbReference>
<reference evidence="16" key="1">
    <citation type="submission" date="2025-08" db="UniProtKB">
        <authorList>
            <consortium name="RefSeq"/>
        </authorList>
    </citation>
    <scope>IDENTIFICATION</scope>
</reference>
<evidence type="ECO:0000256" key="8">
    <source>
        <dbReference type="ARBA" id="ARBA00023157"/>
    </source>
</evidence>
<dbReference type="GO" id="GO:0007218">
    <property type="term" value="P:neuropeptide signaling pathway"/>
    <property type="evidence" value="ECO:0007669"/>
    <property type="project" value="TreeGrafter"/>
</dbReference>
<dbReference type="GO" id="GO:0006182">
    <property type="term" value="P:cGMP biosynthetic process"/>
    <property type="evidence" value="ECO:0007669"/>
    <property type="project" value="TreeGrafter"/>
</dbReference>
<dbReference type="CTD" id="4879"/>
<dbReference type="PANTHER" id="PTHR14066">
    <property type="entry name" value="ATRIAL NATRIURETIC FACTOR PRECURSOR"/>
    <property type="match status" value="1"/>
</dbReference>
<protein>
    <recommendedName>
        <fullName evidence="3">Natriuretic peptides B</fullName>
    </recommendedName>
    <alternativeName>
        <fullName evidence="9">Brain natriuretic factor prohormone</fullName>
    </alternativeName>
    <alternativeName>
        <fullName evidence="10">Gamma-brain natriuretic peptide</fullName>
    </alternativeName>
    <alternativeName>
        <fullName evidence="11">Iso-ANP</fullName>
    </alternativeName>
</protein>
<keyword evidence="8" id="KW-1015">Disulfide bond</keyword>
<name>A0A6P5PQ29_MUSCR</name>
<feature type="signal peptide" evidence="14">
    <location>
        <begin position="1"/>
        <end position="26"/>
    </location>
</feature>
<dbReference type="GO" id="GO:0097746">
    <property type="term" value="P:blood vessel diameter maintenance"/>
    <property type="evidence" value="ECO:0007669"/>
    <property type="project" value="UniProtKB-KW"/>
</dbReference>
<dbReference type="GO" id="GO:0060976">
    <property type="term" value="P:coronary vasculature development"/>
    <property type="evidence" value="ECO:0007669"/>
    <property type="project" value="Ensembl"/>
</dbReference>
<evidence type="ECO:0000256" key="9">
    <source>
        <dbReference type="ARBA" id="ARBA00031802"/>
    </source>
</evidence>
<keyword evidence="5" id="KW-0372">Hormone</keyword>
<proteinExistence type="inferred from homology"/>
<dbReference type="GO" id="GO:0000165">
    <property type="term" value="P:MAPK cascade"/>
    <property type="evidence" value="ECO:0007669"/>
    <property type="project" value="Ensembl"/>
</dbReference>
<feature type="chain" id="PRO_5028274973" description="Natriuretic peptides B" evidence="14">
    <location>
        <begin position="27"/>
        <end position="121"/>
    </location>
</feature>
<dbReference type="GO" id="GO:0048872">
    <property type="term" value="P:homeostasis of number of cells"/>
    <property type="evidence" value="ECO:0007669"/>
    <property type="project" value="Ensembl"/>
</dbReference>
<dbReference type="GO" id="GO:0003085">
    <property type="term" value="P:negative regulation of systemic arterial blood pressure"/>
    <property type="evidence" value="ECO:0007669"/>
    <property type="project" value="TreeGrafter"/>
</dbReference>
<comment type="subcellular location">
    <subcellularLocation>
        <location evidence="1 12">Secreted</location>
    </subcellularLocation>
</comment>
<dbReference type="KEGG" id="mcal:110293715"/>
<evidence type="ECO:0000256" key="4">
    <source>
        <dbReference type="ARBA" id="ARBA00022525"/>
    </source>
</evidence>